<keyword evidence="5" id="KW-0269">Exonuclease</keyword>
<dbReference type="InterPro" id="IPR012337">
    <property type="entry name" value="RNaseH-like_sf"/>
</dbReference>
<comment type="caution">
    <text evidence="10">The sequence shown here is derived from an EMBL/GenBank/DDBJ whole genome shotgun (WGS) entry which is preliminary data.</text>
</comment>
<evidence type="ECO:0000256" key="8">
    <source>
        <dbReference type="SAM" id="MobiDB-lite"/>
    </source>
</evidence>
<dbReference type="InterPro" id="IPR036397">
    <property type="entry name" value="RNaseH_sf"/>
</dbReference>
<comment type="cofactor">
    <cofactor evidence="1">
        <name>Mg(2+)</name>
        <dbReference type="ChEBI" id="CHEBI:18420"/>
    </cofactor>
</comment>
<reference evidence="10 11" key="1">
    <citation type="journal article" date="2022" name="Nat. Ecol. Evol.">
        <title>A masculinizing supergene underlies an exaggerated male reproductive morph in a spider.</title>
        <authorList>
            <person name="Hendrickx F."/>
            <person name="De Corte Z."/>
            <person name="Sonet G."/>
            <person name="Van Belleghem S.M."/>
            <person name="Kostlbacher S."/>
            <person name="Vangestel C."/>
        </authorList>
    </citation>
    <scope>NUCLEOTIDE SEQUENCE [LARGE SCALE GENOMIC DNA]</scope>
    <source>
        <strain evidence="10">W744_W776</strain>
    </source>
</reference>
<evidence type="ECO:0000256" key="6">
    <source>
        <dbReference type="ARBA" id="ARBA00022842"/>
    </source>
</evidence>
<evidence type="ECO:0000313" key="10">
    <source>
        <dbReference type="EMBL" id="KAG8196165.1"/>
    </source>
</evidence>
<evidence type="ECO:0000256" key="2">
    <source>
        <dbReference type="ARBA" id="ARBA00022722"/>
    </source>
</evidence>
<dbReference type="GO" id="GO:0006308">
    <property type="term" value="P:DNA catabolic process"/>
    <property type="evidence" value="ECO:0007669"/>
    <property type="project" value="TreeGrafter"/>
</dbReference>
<feature type="region of interest" description="Disordered" evidence="8">
    <location>
        <begin position="256"/>
        <end position="282"/>
    </location>
</feature>
<protein>
    <recommendedName>
        <fullName evidence="9">Exonuclease domain-containing protein</fullName>
    </recommendedName>
</protein>
<dbReference type="Pfam" id="PF00929">
    <property type="entry name" value="RNase_T"/>
    <property type="match status" value="1"/>
</dbReference>
<name>A0AAV6VI81_9ARAC</name>
<dbReference type="SMART" id="SM00479">
    <property type="entry name" value="EXOIII"/>
    <property type="match status" value="1"/>
</dbReference>
<dbReference type="EMBL" id="JAFNEN010000074">
    <property type="protein sequence ID" value="KAG8196165.1"/>
    <property type="molecule type" value="Genomic_DNA"/>
</dbReference>
<sequence length="386" mass="44100">MKMEDIVNMMVSEDEPEERKIATLVFMDLEATGLPSLVGKKNVNITEISMIAIDRTDFEQDSSLRVLNKLSLCIRPRAMISPTAMSITGLYNDVLENQEKFDKSVPKMIEYFFRRLRQPVCLLAHNGKRYDFPLFQAELKNINYGLHPGILCADTLEAFRFIAANPTTNVSFLSTHIPDEKNGNTSADKDSVIVNGHRVDENVVDDEIDILLSEDIDIFQHIKEPIQLIDNNQLTKPDVSGFVNGPPSCSKVNHLLDERTPPKTKSQEELSNPKSLKKPKYNTTLLPKDHYKDNVSTNFMHTQAKRQLFADENSVNKTNQNLKVSPPRQFSLEKLYNYYFDEAPPQSHYAEADCIALSKVCQKVNKDFLKWIDENCQSFSETEAMW</sequence>
<evidence type="ECO:0000256" key="4">
    <source>
        <dbReference type="ARBA" id="ARBA00022801"/>
    </source>
</evidence>
<keyword evidence="4" id="KW-0378">Hydrolase</keyword>
<evidence type="ECO:0000256" key="7">
    <source>
        <dbReference type="ARBA" id="ARBA00025769"/>
    </source>
</evidence>
<dbReference type="InterPro" id="IPR013520">
    <property type="entry name" value="Ribonucl_H"/>
</dbReference>
<feature type="compositionally biased region" description="Basic and acidic residues" evidence="8">
    <location>
        <begin position="256"/>
        <end position="268"/>
    </location>
</feature>
<dbReference type="Gene3D" id="3.30.420.10">
    <property type="entry name" value="Ribonuclease H-like superfamily/Ribonuclease H"/>
    <property type="match status" value="2"/>
</dbReference>
<dbReference type="Proteomes" id="UP000827092">
    <property type="component" value="Unassembled WGS sequence"/>
</dbReference>
<dbReference type="PANTHER" id="PTHR13058">
    <property type="entry name" value="THREE PRIME REPAIR EXONUCLEASE 1, 2"/>
    <property type="match status" value="1"/>
</dbReference>
<dbReference type="AlphaFoldDB" id="A0AAV6VI81"/>
<accession>A0AAV6VI81</accession>
<evidence type="ECO:0000259" key="9">
    <source>
        <dbReference type="SMART" id="SM00479"/>
    </source>
</evidence>
<evidence type="ECO:0000313" key="11">
    <source>
        <dbReference type="Proteomes" id="UP000827092"/>
    </source>
</evidence>
<evidence type="ECO:0000256" key="1">
    <source>
        <dbReference type="ARBA" id="ARBA00001946"/>
    </source>
</evidence>
<dbReference type="GO" id="GO:0046872">
    <property type="term" value="F:metal ion binding"/>
    <property type="evidence" value="ECO:0007669"/>
    <property type="project" value="UniProtKB-KW"/>
</dbReference>
<organism evidence="10 11">
    <name type="scientific">Oedothorax gibbosus</name>
    <dbReference type="NCBI Taxonomy" id="931172"/>
    <lineage>
        <taxon>Eukaryota</taxon>
        <taxon>Metazoa</taxon>
        <taxon>Ecdysozoa</taxon>
        <taxon>Arthropoda</taxon>
        <taxon>Chelicerata</taxon>
        <taxon>Arachnida</taxon>
        <taxon>Araneae</taxon>
        <taxon>Araneomorphae</taxon>
        <taxon>Entelegynae</taxon>
        <taxon>Araneoidea</taxon>
        <taxon>Linyphiidae</taxon>
        <taxon>Erigoninae</taxon>
        <taxon>Oedothorax</taxon>
    </lineage>
</organism>
<dbReference type="InterPro" id="IPR040393">
    <property type="entry name" value="TREX1/2"/>
</dbReference>
<keyword evidence="3" id="KW-0479">Metal-binding</keyword>
<keyword evidence="2" id="KW-0540">Nuclease</keyword>
<dbReference type="PANTHER" id="PTHR13058:SF19">
    <property type="entry name" value="LD40940P"/>
    <property type="match status" value="1"/>
</dbReference>
<evidence type="ECO:0000256" key="5">
    <source>
        <dbReference type="ARBA" id="ARBA00022839"/>
    </source>
</evidence>
<comment type="similarity">
    <text evidence="7">Belongs to the exonuclease superfamily. TREX family.</text>
</comment>
<dbReference type="GO" id="GO:0008296">
    <property type="term" value="F:3'-5'-DNA exonuclease activity"/>
    <property type="evidence" value="ECO:0007669"/>
    <property type="project" value="TreeGrafter"/>
</dbReference>
<dbReference type="SUPFAM" id="SSF53098">
    <property type="entry name" value="Ribonuclease H-like"/>
    <property type="match status" value="1"/>
</dbReference>
<evidence type="ECO:0000256" key="3">
    <source>
        <dbReference type="ARBA" id="ARBA00022723"/>
    </source>
</evidence>
<dbReference type="GO" id="GO:0005737">
    <property type="term" value="C:cytoplasm"/>
    <property type="evidence" value="ECO:0007669"/>
    <property type="project" value="TreeGrafter"/>
</dbReference>
<proteinExistence type="inferred from homology"/>
<keyword evidence="11" id="KW-1185">Reference proteome</keyword>
<feature type="domain" description="Exonuclease" evidence="9">
    <location>
        <begin position="23"/>
        <end position="370"/>
    </location>
</feature>
<gene>
    <name evidence="10" type="ORF">JTE90_007895</name>
</gene>
<keyword evidence="6" id="KW-0460">Magnesium</keyword>
<dbReference type="GO" id="GO:0003676">
    <property type="term" value="F:nucleic acid binding"/>
    <property type="evidence" value="ECO:0007669"/>
    <property type="project" value="InterPro"/>
</dbReference>